<reference evidence="1" key="1">
    <citation type="submission" date="2020-08" db="EMBL/GenBank/DDBJ databases">
        <title>Multicomponent nature underlies the extraordinary mechanical properties of spider dragline silk.</title>
        <authorList>
            <person name="Kono N."/>
            <person name="Nakamura H."/>
            <person name="Mori M."/>
            <person name="Yoshida Y."/>
            <person name="Ohtoshi R."/>
            <person name="Malay A.D."/>
            <person name="Moran D.A.P."/>
            <person name="Tomita M."/>
            <person name="Numata K."/>
            <person name="Arakawa K."/>
        </authorList>
    </citation>
    <scope>NUCLEOTIDE SEQUENCE</scope>
</reference>
<gene>
    <name evidence="1" type="ORF">TNIN_472331</name>
</gene>
<dbReference type="EMBL" id="BMAV01012678">
    <property type="protein sequence ID" value="GFY59566.1"/>
    <property type="molecule type" value="Genomic_DNA"/>
</dbReference>
<name>A0A8X7C6R6_9ARAC</name>
<evidence type="ECO:0000313" key="2">
    <source>
        <dbReference type="Proteomes" id="UP000886998"/>
    </source>
</evidence>
<evidence type="ECO:0000313" key="1">
    <source>
        <dbReference type="EMBL" id="GFY59566.1"/>
    </source>
</evidence>
<protein>
    <submittedName>
        <fullName evidence="1">Uncharacterized protein</fullName>
    </submittedName>
</protein>
<comment type="caution">
    <text evidence="1">The sequence shown here is derived from an EMBL/GenBank/DDBJ whole genome shotgun (WGS) entry which is preliminary data.</text>
</comment>
<dbReference type="AlphaFoldDB" id="A0A8X7C6R6"/>
<organism evidence="1 2">
    <name type="scientific">Trichonephila inaurata madagascariensis</name>
    <dbReference type="NCBI Taxonomy" id="2747483"/>
    <lineage>
        <taxon>Eukaryota</taxon>
        <taxon>Metazoa</taxon>
        <taxon>Ecdysozoa</taxon>
        <taxon>Arthropoda</taxon>
        <taxon>Chelicerata</taxon>
        <taxon>Arachnida</taxon>
        <taxon>Araneae</taxon>
        <taxon>Araneomorphae</taxon>
        <taxon>Entelegynae</taxon>
        <taxon>Araneoidea</taxon>
        <taxon>Nephilidae</taxon>
        <taxon>Trichonephila</taxon>
        <taxon>Trichonephila inaurata</taxon>
    </lineage>
</organism>
<sequence length="94" mass="10703">MRTSARKMQGSYRNIKLTCLTPDRSSRHKPFGSHSPCIYVIALNYDVARAEGCFPLNDSVKNGVLVFNGGKDIEIISLSHPHFYFWKCRAKRAK</sequence>
<dbReference type="Proteomes" id="UP000886998">
    <property type="component" value="Unassembled WGS sequence"/>
</dbReference>
<proteinExistence type="predicted"/>
<keyword evidence="2" id="KW-1185">Reference proteome</keyword>
<accession>A0A8X7C6R6</accession>